<dbReference type="Proteomes" id="UP001054889">
    <property type="component" value="Unassembled WGS sequence"/>
</dbReference>
<dbReference type="EMBL" id="BQKI01000009">
    <property type="protein sequence ID" value="GJN01771.1"/>
    <property type="molecule type" value="Genomic_DNA"/>
</dbReference>
<feature type="compositionally biased region" description="Basic and acidic residues" evidence="1">
    <location>
        <begin position="57"/>
        <end position="67"/>
    </location>
</feature>
<dbReference type="AlphaFoldDB" id="A0AAV5CUF2"/>
<accession>A0AAV5CUF2</accession>
<evidence type="ECO:0000313" key="2">
    <source>
        <dbReference type="EMBL" id="GJN01771.1"/>
    </source>
</evidence>
<comment type="caution">
    <text evidence="2">The sequence shown here is derived from an EMBL/GenBank/DDBJ whole genome shotgun (WGS) entry which is preliminary data.</text>
</comment>
<reference evidence="2" key="2">
    <citation type="submission" date="2021-12" db="EMBL/GenBank/DDBJ databases">
        <title>Resequencing data analysis of finger millet.</title>
        <authorList>
            <person name="Hatakeyama M."/>
            <person name="Aluri S."/>
            <person name="Balachadran M.T."/>
            <person name="Sivarajan S.R."/>
            <person name="Poveda L."/>
            <person name="Shimizu-Inatsugi R."/>
            <person name="Schlapbach R."/>
            <person name="Sreeman S.M."/>
            <person name="Shimizu K.K."/>
        </authorList>
    </citation>
    <scope>NUCLEOTIDE SEQUENCE</scope>
</reference>
<proteinExistence type="predicted"/>
<name>A0AAV5CUF2_ELECO</name>
<evidence type="ECO:0000256" key="1">
    <source>
        <dbReference type="SAM" id="MobiDB-lite"/>
    </source>
</evidence>
<evidence type="ECO:0000313" key="3">
    <source>
        <dbReference type="Proteomes" id="UP001054889"/>
    </source>
</evidence>
<keyword evidence="3" id="KW-1185">Reference proteome</keyword>
<organism evidence="2 3">
    <name type="scientific">Eleusine coracana subsp. coracana</name>
    <dbReference type="NCBI Taxonomy" id="191504"/>
    <lineage>
        <taxon>Eukaryota</taxon>
        <taxon>Viridiplantae</taxon>
        <taxon>Streptophyta</taxon>
        <taxon>Embryophyta</taxon>
        <taxon>Tracheophyta</taxon>
        <taxon>Spermatophyta</taxon>
        <taxon>Magnoliopsida</taxon>
        <taxon>Liliopsida</taxon>
        <taxon>Poales</taxon>
        <taxon>Poaceae</taxon>
        <taxon>PACMAD clade</taxon>
        <taxon>Chloridoideae</taxon>
        <taxon>Cynodonteae</taxon>
        <taxon>Eleusininae</taxon>
        <taxon>Eleusine</taxon>
    </lineage>
</organism>
<gene>
    <name evidence="2" type="primary">ga19066</name>
    <name evidence="2" type="ORF">PR202_ga19066</name>
</gene>
<feature type="region of interest" description="Disordered" evidence="1">
    <location>
        <begin position="1"/>
        <end position="67"/>
    </location>
</feature>
<reference evidence="2" key="1">
    <citation type="journal article" date="2018" name="DNA Res.">
        <title>Multiple hybrid de novo genome assembly of finger millet, an orphan allotetraploid crop.</title>
        <authorList>
            <person name="Hatakeyama M."/>
            <person name="Aluri S."/>
            <person name="Balachadran M.T."/>
            <person name="Sivarajan S.R."/>
            <person name="Patrignani A."/>
            <person name="Gruter S."/>
            <person name="Poveda L."/>
            <person name="Shimizu-Inatsugi R."/>
            <person name="Baeten J."/>
            <person name="Francoijs K.J."/>
            <person name="Nataraja K.N."/>
            <person name="Reddy Y.A.N."/>
            <person name="Phadnis S."/>
            <person name="Ravikumar R.L."/>
            <person name="Schlapbach R."/>
            <person name="Sreeman S.M."/>
            <person name="Shimizu K.K."/>
        </authorList>
    </citation>
    <scope>NUCLEOTIDE SEQUENCE</scope>
</reference>
<feature type="compositionally biased region" description="Basic and acidic residues" evidence="1">
    <location>
        <begin position="1"/>
        <end position="14"/>
    </location>
</feature>
<protein>
    <submittedName>
        <fullName evidence="2">Uncharacterized protein</fullName>
    </submittedName>
</protein>
<sequence length="67" mass="7339">MDRYKGDTKEDYKNAKRLAGAVPRGRTGAGGHMGAWTRKRSYGANKTDLGTIANARPTKEIDSVKQD</sequence>